<accession>A0A2N5TCF1</accession>
<organism evidence="2 4">
    <name type="scientific">Puccinia coronata f. sp. avenae</name>
    <dbReference type="NCBI Taxonomy" id="200324"/>
    <lineage>
        <taxon>Eukaryota</taxon>
        <taxon>Fungi</taxon>
        <taxon>Dikarya</taxon>
        <taxon>Basidiomycota</taxon>
        <taxon>Pucciniomycotina</taxon>
        <taxon>Pucciniomycetes</taxon>
        <taxon>Pucciniales</taxon>
        <taxon>Pucciniaceae</taxon>
        <taxon>Puccinia</taxon>
    </lineage>
</organism>
<feature type="compositionally biased region" description="Basic and acidic residues" evidence="1">
    <location>
        <begin position="14"/>
        <end position="23"/>
    </location>
</feature>
<dbReference type="AlphaFoldDB" id="A0A2N5TCF1"/>
<name>A0A2N5TCF1_9BASI</name>
<comment type="caution">
    <text evidence="2">The sequence shown here is derived from an EMBL/GenBank/DDBJ whole genome shotgun (WGS) entry which is preliminary data.</text>
</comment>
<proteinExistence type="predicted"/>
<evidence type="ECO:0000313" key="4">
    <source>
        <dbReference type="Proteomes" id="UP000235392"/>
    </source>
</evidence>
<sequence>MSAAVTVTASVEGARQHFEHKGNPLENQPPASILENHQERRRQESDNIRAALLSI</sequence>
<protein>
    <submittedName>
        <fullName evidence="2">Uncharacterized protein</fullName>
    </submittedName>
</protein>
<evidence type="ECO:0000256" key="1">
    <source>
        <dbReference type="SAM" id="MobiDB-lite"/>
    </source>
</evidence>
<dbReference type="Proteomes" id="UP000235392">
    <property type="component" value="Unassembled WGS sequence"/>
</dbReference>
<gene>
    <name evidence="3" type="ORF">PCASD_00733</name>
    <name evidence="2" type="ORF">PCASD_10513</name>
</gene>
<feature type="region of interest" description="Disordered" evidence="1">
    <location>
        <begin position="1"/>
        <end position="55"/>
    </location>
</feature>
<evidence type="ECO:0000313" key="3">
    <source>
        <dbReference type="EMBL" id="PLW50702.1"/>
    </source>
</evidence>
<dbReference type="EMBL" id="PGCI01000643">
    <property type="protein sequence ID" value="PLW23088.1"/>
    <property type="molecule type" value="Genomic_DNA"/>
</dbReference>
<reference evidence="2 4" key="1">
    <citation type="submission" date="2017-11" db="EMBL/GenBank/DDBJ databases">
        <title>De novo assembly and phasing of dikaryotic genomes from two isolates of Puccinia coronata f. sp. avenae, the causal agent of oat crown rust.</title>
        <authorList>
            <person name="Miller M.E."/>
            <person name="Zhang Y."/>
            <person name="Omidvar V."/>
            <person name="Sperschneider J."/>
            <person name="Schwessinger B."/>
            <person name="Raley C."/>
            <person name="Palmer J.M."/>
            <person name="Garnica D."/>
            <person name="Upadhyaya N."/>
            <person name="Rathjen J."/>
            <person name="Taylor J.M."/>
            <person name="Park R.F."/>
            <person name="Dodds P.N."/>
            <person name="Hirsch C.D."/>
            <person name="Kianian S.F."/>
            <person name="Figueroa M."/>
        </authorList>
    </citation>
    <scope>NUCLEOTIDE SEQUENCE [LARGE SCALE GENOMIC DNA]</scope>
    <source>
        <strain evidence="2">12SD80</strain>
    </source>
</reference>
<dbReference type="EMBL" id="PGCI01000009">
    <property type="protein sequence ID" value="PLW50702.1"/>
    <property type="molecule type" value="Genomic_DNA"/>
</dbReference>
<feature type="compositionally biased region" description="Basic and acidic residues" evidence="1">
    <location>
        <begin position="36"/>
        <end position="47"/>
    </location>
</feature>
<evidence type="ECO:0000313" key="2">
    <source>
        <dbReference type="EMBL" id="PLW23088.1"/>
    </source>
</evidence>